<reference evidence="2" key="1">
    <citation type="submission" date="2014-11" db="EMBL/GenBank/DDBJ databases">
        <authorList>
            <person name="Amaro Gonzalez C."/>
        </authorList>
    </citation>
    <scope>NUCLEOTIDE SEQUENCE</scope>
</reference>
<dbReference type="EMBL" id="GBXM01052697">
    <property type="protein sequence ID" value="JAH55880.1"/>
    <property type="molecule type" value="Transcribed_RNA"/>
</dbReference>
<name>A0A0E9TSM1_ANGAN</name>
<organism evidence="2">
    <name type="scientific">Anguilla anguilla</name>
    <name type="common">European freshwater eel</name>
    <name type="synonym">Muraena anguilla</name>
    <dbReference type="NCBI Taxonomy" id="7936"/>
    <lineage>
        <taxon>Eukaryota</taxon>
        <taxon>Metazoa</taxon>
        <taxon>Chordata</taxon>
        <taxon>Craniata</taxon>
        <taxon>Vertebrata</taxon>
        <taxon>Euteleostomi</taxon>
        <taxon>Actinopterygii</taxon>
        <taxon>Neopterygii</taxon>
        <taxon>Teleostei</taxon>
        <taxon>Anguilliformes</taxon>
        <taxon>Anguillidae</taxon>
        <taxon>Anguilla</taxon>
    </lineage>
</organism>
<evidence type="ECO:0000256" key="1">
    <source>
        <dbReference type="SAM" id="MobiDB-lite"/>
    </source>
</evidence>
<accession>A0A0E9TSM1</accession>
<dbReference type="AlphaFoldDB" id="A0A0E9TSM1"/>
<evidence type="ECO:0000313" key="2">
    <source>
        <dbReference type="EMBL" id="JAH55880.1"/>
    </source>
</evidence>
<feature type="compositionally biased region" description="Polar residues" evidence="1">
    <location>
        <begin position="1"/>
        <end position="10"/>
    </location>
</feature>
<protein>
    <submittedName>
        <fullName evidence="2">Uncharacterized protein</fullName>
    </submittedName>
</protein>
<proteinExistence type="predicted"/>
<reference evidence="2" key="2">
    <citation type="journal article" date="2015" name="Fish Shellfish Immunol.">
        <title>Early steps in the European eel (Anguilla anguilla)-Vibrio vulnificus interaction in the gills: Role of the RtxA13 toxin.</title>
        <authorList>
            <person name="Callol A."/>
            <person name="Pajuelo D."/>
            <person name="Ebbesson L."/>
            <person name="Teles M."/>
            <person name="MacKenzie S."/>
            <person name="Amaro C."/>
        </authorList>
    </citation>
    <scope>NUCLEOTIDE SEQUENCE</scope>
</reference>
<sequence length="24" mass="2678">MNLGSCTNSKEMLPRQPGSLRMLN</sequence>
<feature type="region of interest" description="Disordered" evidence="1">
    <location>
        <begin position="1"/>
        <end position="24"/>
    </location>
</feature>